<dbReference type="Proteomes" id="UP000234681">
    <property type="component" value="Chromosome 1"/>
</dbReference>
<evidence type="ECO:0000313" key="4">
    <source>
        <dbReference type="EMBL" id="EDM13078.1"/>
    </source>
</evidence>
<evidence type="ECO:0000256" key="1">
    <source>
        <dbReference type="ARBA" id="ARBA00006215"/>
    </source>
</evidence>
<dbReference type="GO" id="GO:0120212">
    <property type="term" value="C:sperm head-tail coupling apparatus"/>
    <property type="evidence" value="ECO:0007669"/>
    <property type="project" value="InterPro"/>
</dbReference>
<dbReference type="PANTHER" id="PTHR16435:SF5">
    <property type="entry name" value="SPERMATOGENESIS ASSOCIATED 6-LIKE PROTEIN"/>
    <property type="match status" value="1"/>
</dbReference>
<proteinExistence type="inferred from homology"/>
<organism evidence="4 5">
    <name type="scientific">Rattus norvegicus</name>
    <name type="common">Rat</name>
    <dbReference type="NCBI Taxonomy" id="10116"/>
    <lineage>
        <taxon>Eukaryota</taxon>
        <taxon>Metazoa</taxon>
        <taxon>Chordata</taxon>
        <taxon>Craniata</taxon>
        <taxon>Vertebrata</taxon>
        <taxon>Euteleostomi</taxon>
        <taxon>Mammalia</taxon>
        <taxon>Eutheria</taxon>
        <taxon>Euarchontoglires</taxon>
        <taxon>Glires</taxon>
        <taxon>Rodentia</taxon>
        <taxon>Myomorpha</taxon>
        <taxon>Muroidea</taxon>
        <taxon>Muridae</taxon>
        <taxon>Murinae</taxon>
        <taxon>Rattus</taxon>
    </lineage>
</organism>
<dbReference type="PANTHER" id="PTHR16435">
    <property type="entry name" value="SPERMATOGENESIS-ASSOCIATED PROTEIN 6 SPATA6"/>
    <property type="match status" value="1"/>
</dbReference>
<dbReference type="InterPro" id="IPR042769">
    <property type="entry name" value="SPATA6_fam"/>
</dbReference>
<evidence type="ECO:0000256" key="2">
    <source>
        <dbReference type="ARBA" id="ARBA00022553"/>
    </source>
</evidence>
<dbReference type="EMBL" id="CH473953">
    <property type="protein sequence ID" value="EDM13078.1"/>
    <property type="molecule type" value="Genomic_DNA"/>
</dbReference>
<dbReference type="InterPro" id="IPR032732">
    <property type="entry name" value="SPATA6_N"/>
</dbReference>
<dbReference type="Pfam" id="PF14909">
    <property type="entry name" value="SPATA6"/>
    <property type="match status" value="1"/>
</dbReference>
<accession>A6I0U7</accession>
<feature type="non-terminal residue" evidence="4">
    <location>
        <position position="87"/>
    </location>
</feature>
<evidence type="ECO:0000259" key="3">
    <source>
        <dbReference type="Pfam" id="PF14909"/>
    </source>
</evidence>
<feature type="domain" description="Spermatogenesis-associated protein 6 N-terminal" evidence="3">
    <location>
        <begin position="7"/>
        <end position="86"/>
    </location>
</feature>
<dbReference type="GO" id="GO:0007283">
    <property type="term" value="P:spermatogenesis"/>
    <property type="evidence" value="ECO:0007669"/>
    <property type="project" value="InterPro"/>
</dbReference>
<dbReference type="GO" id="GO:0032027">
    <property type="term" value="F:myosin light chain binding"/>
    <property type="evidence" value="ECO:0007669"/>
    <property type="project" value="InterPro"/>
</dbReference>
<sequence length="87" mass="9942">MPLEVVVELQIRAISCPGVFLPDKEVVYLGVYLLNQYLETDCFPSVFPIVIQQSMRFEKVFEEAMDPGAVAELLESFLTRFELVQLV</sequence>
<name>A6I0U7_RAT</name>
<reference evidence="5" key="1">
    <citation type="submission" date="2005-09" db="EMBL/GenBank/DDBJ databases">
        <authorList>
            <person name="Mural R.J."/>
            <person name="Li P.W."/>
            <person name="Adams M.D."/>
            <person name="Amanatides P.G."/>
            <person name="Baden-Tillson H."/>
            <person name="Barnstead M."/>
            <person name="Chin S.H."/>
            <person name="Dew I."/>
            <person name="Evans C.A."/>
            <person name="Ferriera S."/>
            <person name="Flanigan M."/>
            <person name="Fosler C."/>
            <person name="Glodek A."/>
            <person name="Gu Z."/>
            <person name="Holt R.A."/>
            <person name="Jennings D."/>
            <person name="Kraft C.L."/>
            <person name="Lu F."/>
            <person name="Nguyen T."/>
            <person name="Nusskern D.R."/>
            <person name="Pfannkoch C.M."/>
            <person name="Sitter C."/>
            <person name="Sutton G.G."/>
            <person name="Venter J.C."/>
            <person name="Wang Z."/>
            <person name="Woodage T."/>
            <person name="Zheng X.H."/>
            <person name="Zhong F."/>
        </authorList>
    </citation>
    <scope>NUCLEOTIDE SEQUENCE [LARGE SCALE GENOMIC DNA]</scope>
    <source>
        <strain>BN</strain>
        <strain evidence="5">Sprague-Dawley</strain>
    </source>
</reference>
<protein>
    <submittedName>
        <fullName evidence="4">RCG47350</fullName>
    </submittedName>
</protein>
<gene>
    <name evidence="4" type="ORF">rCG_47350</name>
</gene>
<keyword evidence="2" id="KW-0597">Phosphoprotein</keyword>
<dbReference type="AlphaFoldDB" id="A6I0U7"/>
<evidence type="ECO:0000313" key="5">
    <source>
        <dbReference type="Proteomes" id="UP000234681"/>
    </source>
</evidence>
<comment type="similarity">
    <text evidence="1">Belongs to the SPATA6 family.</text>
</comment>